<feature type="region of interest" description="Disordered" evidence="1">
    <location>
        <begin position="70"/>
        <end position="99"/>
    </location>
</feature>
<accession>A0A7Z9BFT6</accession>
<comment type="caution">
    <text evidence="2">The sequence shown here is derived from an EMBL/GenBank/DDBJ whole genome shotgun (WGS) entry which is preliminary data.</text>
</comment>
<keyword evidence="3" id="KW-1185">Reference proteome</keyword>
<protein>
    <submittedName>
        <fullName evidence="2">Uncharacterized protein</fullName>
    </submittedName>
</protein>
<dbReference type="Proteomes" id="UP000184550">
    <property type="component" value="Unassembled WGS sequence"/>
</dbReference>
<gene>
    <name evidence="2" type="ORF">PL8927_140216</name>
</gene>
<reference evidence="2" key="1">
    <citation type="submission" date="2019-10" db="EMBL/GenBank/DDBJ databases">
        <authorList>
            <consortium name="Genoscope - CEA"/>
            <person name="William W."/>
        </authorList>
    </citation>
    <scope>NUCLEOTIDE SEQUENCE [LARGE SCALE GENOMIC DNA]</scope>
    <source>
        <strain evidence="2">BBR_PRJEB10992</strain>
    </source>
</reference>
<dbReference type="RefSeq" id="WP_083617707.1">
    <property type="nucleotide sequence ID" value="NZ_LR734832.1"/>
</dbReference>
<organism evidence="2 3">
    <name type="scientific">Planktothrix serta PCC 8927</name>
    <dbReference type="NCBI Taxonomy" id="671068"/>
    <lineage>
        <taxon>Bacteria</taxon>
        <taxon>Bacillati</taxon>
        <taxon>Cyanobacteriota</taxon>
        <taxon>Cyanophyceae</taxon>
        <taxon>Oscillatoriophycideae</taxon>
        <taxon>Oscillatoriales</taxon>
        <taxon>Microcoleaceae</taxon>
        <taxon>Planktothrix</taxon>
    </lineage>
</organism>
<name>A0A7Z9BFT6_9CYAN</name>
<sequence length="99" mass="11697">MSNSPPNPSDDPELLPYLEINERLTQLKQSHGHYYQMINLEVWALIETMDQFFPGSWNRFMTNRQLSMKQFLQRQRSKKQPPTPTPKPDVSIFDPDHPV</sequence>
<dbReference type="AlphaFoldDB" id="A0A7Z9BFT6"/>
<dbReference type="EMBL" id="CZCU02000046">
    <property type="protein sequence ID" value="VXD11641.1"/>
    <property type="molecule type" value="Genomic_DNA"/>
</dbReference>
<evidence type="ECO:0000313" key="3">
    <source>
        <dbReference type="Proteomes" id="UP000184550"/>
    </source>
</evidence>
<dbReference type="OrthoDB" id="468233at2"/>
<evidence type="ECO:0000313" key="2">
    <source>
        <dbReference type="EMBL" id="VXD11641.1"/>
    </source>
</evidence>
<evidence type="ECO:0000256" key="1">
    <source>
        <dbReference type="SAM" id="MobiDB-lite"/>
    </source>
</evidence>
<proteinExistence type="predicted"/>